<protein>
    <submittedName>
        <fullName evidence="3">Cell division protein FtsB</fullName>
    </submittedName>
</protein>
<evidence type="ECO:0000256" key="2">
    <source>
        <dbReference type="SAM" id="Phobius"/>
    </source>
</evidence>
<keyword evidence="3" id="KW-0132">Cell division</keyword>
<feature type="transmembrane region" description="Helical" evidence="2">
    <location>
        <begin position="12"/>
        <end position="35"/>
    </location>
</feature>
<keyword evidence="2" id="KW-1133">Transmembrane helix</keyword>
<comment type="caution">
    <text evidence="3">The sequence shown here is derived from an EMBL/GenBank/DDBJ whole genome shotgun (WGS) entry which is preliminary data.</text>
</comment>
<reference evidence="3 4" key="1">
    <citation type="submission" date="2024-06" db="EMBL/GenBank/DDBJ databases">
        <title>Genomic Encyclopedia of Type Strains, Phase IV (KMG-IV): sequencing the most valuable type-strain genomes for metagenomic binning, comparative biology and taxonomic classification.</title>
        <authorList>
            <person name="Goeker M."/>
        </authorList>
    </citation>
    <scope>NUCLEOTIDE SEQUENCE [LARGE SCALE GENOMIC DNA]</scope>
    <source>
        <strain evidence="3 4">DSM 28302</strain>
    </source>
</reference>
<evidence type="ECO:0000256" key="1">
    <source>
        <dbReference type="SAM" id="Coils"/>
    </source>
</evidence>
<organism evidence="3 4">
    <name type="scientific">Streptococcus porcorum</name>
    <dbReference type="NCBI Taxonomy" id="701526"/>
    <lineage>
        <taxon>Bacteria</taxon>
        <taxon>Bacillati</taxon>
        <taxon>Bacillota</taxon>
        <taxon>Bacilli</taxon>
        <taxon>Lactobacillales</taxon>
        <taxon>Streptococcaceae</taxon>
        <taxon>Streptococcus</taxon>
    </lineage>
</organism>
<keyword evidence="3" id="KW-0131">Cell cycle</keyword>
<evidence type="ECO:0000313" key="3">
    <source>
        <dbReference type="EMBL" id="MET3634725.1"/>
    </source>
</evidence>
<keyword evidence="1" id="KW-0175">Coiled coil</keyword>
<keyword evidence="2" id="KW-0472">Membrane</keyword>
<dbReference type="EMBL" id="JBEPLN010000023">
    <property type="protein sequence ID" value="MET3634725.1"/>
    <property type="molecule type" value="Genomic_DNA"/>
</dbReference>
<proteinExistence type="predicted"/>
<sequence length="92" mass="10620">MDVSWLEPLKGYLSYQVPIGVFLIFLLSSVMLYLISTAHIRKTTKISMESLQGGNKDLRDHIDQLMTDNTNLRNNINQLMTDNTNLRNKINH</sequence>
<dbReference type="Proteomes" id="UP001549037">
    <property type="component" value="Unassembled WGS sequence"/>
</dbReference>
<evidence type="ECO:0000313" key="4">
    <source>
        <dbReference type="Proteomes" id="UP001549037"/>
    </source>
</evidence>
<dbReference type="GO" id="GO:0051301">
    <property type="term" value="P:cell division"/>
    <property type="evidence" value="ECO:0007669"/>
    <property type="project" value="UniProtKB-KW"/>
</dbReference>
<keyword evidence="2" id="KW-0812">Transmembrane</keyword>
<gene>
    <name evidence="3" type="ORF">ABID28_001384</name>
</gene>
<accession>A0ABV2JG38</accession>
<name>A0ABV2JG38_9STRE</name>
<keyword evidence="4" id="KW-1185">Reference proteome</keyword>
<feature type="coiled-coil region" evidence="1">
    <location>
        <begin position="55"/>
        <end position="89"/>
    </location>
</feature>